<evidence type="ECO:0000259" key="1">
    <source>
        <dbReference type="Pfam" id="PF11695"/>
    </source>
</evidence>
<proteinExistence type="predicted"/>
<organism evidence="2 3">
    <name type="scientific">Leucothrix pacifica</name>
    <dbReference type="NCBI Taxonomy" id="1247513"/>
    <lineage>
        <taxon>Bacteria</taxon>
        <taxon>Pseudomonadati</taxon>
        <taxon>Pseudomonadota</taxon>
        <taxon>Gammaproteobacteria</taxon>
        <taxon>Thiotrichales</taxon>
        <taxon>Thiotrichaceae</taxon>
        <taxon>Leucothrix</taxon>
    </lineage>
</organism>
<gene>
    <name evidence="2" type="ORF">DKW60_13415</name>
</gene>
<dbReference type="EMBL" id="QGKM01000039">
    <property type="protein sequence ID" value="PWQ96046.1"/>
    <property type="molecule type" value="Genomic_DNA"/>
</dbReference>
<comment type="caution">
    <text evidence="2">The sequence shown here is derived from an EMBL/GenBank/DDBJ whole genome shotgun (WGS) entry which is preliminary data.</text>
</comment>
<evidence type="ECO:0000313" key="2">
    <source>
        <dbReference type="EMBL" id="PWQ96046.1"/>
    </source>
</evidence>
<keyword evidence="3" id="KW-1185">Reference proteome</keyword>
<dbReference type="SUPFAM" id="SSF54909">
    <property type="entry name" value="Dimeric alpha+beta barrel"/>
    <property type="match status" value="1"/>
</dbReference>
<accession>A0A317CBX1</accession>
<evidence type="ECO:0000313" key="3">
    <source>
        <dbReference type="Proteomes" id="UP000245539"/>
    </source>
</evidence>
<dbReference type="AlphaFoldDB" id="A0A317CBX1"/>
<dbReference type="Proteomes" id="UP000245539">
    <property type="component" value="Unassembled WGS sequence"/>
</dbReference>
<reference evidence="2 3" key="1">
    <citation type="submission" date="2018-05" db="EMBL/GenBank/DDBJ databases">
        <title>Leucothrix arctica sp. nov., isolated from Arctic seawater.</title>
        <authorList>
            <person name="Choi A."/>
            <person name="Baek K."/>
        </authorList>
    </citation>
    <scope>NUCLEOTIDE SEQUENCE [LARGE SCALE GENOMIC DNA]</scope>
    <source>
        <strain evidence="2 3">JCM 18388</strain>
    </source>
</reference>
<dbReference type="OrthoDB" id="2376237at2"/>
<dbReference type="InterPro" id="IPR011008">
    <property type="entry name" value="Dimeric_a/b-barrel"/>
</dbReference>
<dbReference type="InterPro" id="IPR021708">
    <property type="entry name" value="DUF3291"/>
</dbReference>
<sequence length="150" mass="17416">MKYQLAQLNLAKFRLPMENPVNADFVNNLDAVNAIAEAHPGYIWRLKGEGNDATDLQAYDDPNIIANLSVWADLESLLDFVYKEEAHKNIMRRRREWFDKMEFFMVLWWVKAGDVPSLQQAIDKLEYLKAHGPSPEAFTFRNDFPPPQTT</sequence>
<dbReference type="Pfam" id="PF11695">
    <property type="entry name" value="DUF3291"/>
    <property type="match status" value="1"/>
</dbReference>
<feature type="domain" description="DUF3291" evidence="1">
    <location>
        <begin position="5"/>
        <end position="142"/>
    </location>
</feature>
<name>A0A317CBX1_9GAMM</name>
<protein>
    <submittedName>
        <fullName evidence="2">DUF3291 domain-containing protein</fullName>
    </submittedName>
</protein>